<evidence type="ECO:0000256" key="7">
    <source>
        <dbReference type="ARBA" id="ARBA00025795"/>
    </source>
</evidence>
<evidence type="ECO:0000256" key="3">
    <source>
        <dbReference type="ARBA" id="ARBA00022617"/>
    </source>
</evidence>
<evidence type="ECO:0000256" key="2">
    <source>
        <dbReference type="ARBA" id="ARBA00022559"/>
    </source>
</evidence>
<dbReference type="EMBL" id="CM032191">
    <property type="protein sequence ID" value="KAG7085892.1"/>
    <property type="molecule type" value="Genomic_DNA"/>
</dbReference>
<keyword evidence="2" id="KW-0575">Peroxidase</keyword>
<protein>
    <recommendedName>
        <fullName evidence="8">Heme haloperoxidase family profile domain-containing protein</fullName>
    </recommendedName>
</protein>
<comment type="similarity">
    <text evidence="7">Belongs to the chloroperoxidase family.</text>
</comment>
<accession>A0A9P7UJU8</accession>
<dbReference type="GO" id="GO:0046872">
    <property type="term" value="F:metal ion binding"/>
    <property type="evidence" value="ECO:0007669"/>
    <property type="project" value="UniProtKB-KW"/>
</dbReference>
<comment type="caution">
    <text evidence="9">The sequence shown here is derived from an EMBL/GenBank/DDBJ whole genome shotgun (WGS) entry which is preliminary data.</text>
</comment>
<proteinExistence type="inferred from homology"/>
<comment type="cofactor">
    <cofactor evidence="1">
        <name>heme b</name>
        <dbReference type="ChEBI" id="CHEBI:60344"/>
    </cofactor>
</comment>
<dbReference type="InterPro" id="IPR000028">
    <property type="entry name" value="Chloroperoxidase"/>
</dbReference>
<dbReference type="RefSeq" id="XP_043002363.1">
    <property type="nucleotide sequence ID" value="XM_043160406.1"/>
</dbReference>
<dbReference type="GeneID" id="66072502"/>
<dbReference type="InterPro" id="IPR036851">
    <property type="entry name" value="Chloroperoxidase-like_sf"/>
</dbReference>
<dbReference type="KEGG" id="more:E1B28_003426"/>
<dbReference type="PANTHER" id="PTHR33577:SF18">
    <property type="entry name" value="HEME HALOPEROXIDASE FAMILY PROFILE DOMAIN-CONTAINING PROTEIN"/>
    <property type="match status" value="1"/>
</dbReference>
<reference evidence="9" key="1">
    <citation type="journal article" date="2021" name="Genome Biol. Evol.">
        <title>The assembled and annotated genome of the fairy-ring fungus Marasmius oreades.</title>
        <authorList>
            <person name="Hiltunen M."/>
            <person name="Ament-Velasquez S.L."/>
            <person name="Johannesson H."/>
        </authorList>
    </citation>
    <scope>NUCLEOTIDE SEQUENCE</scope>
    <source>
        <strain evidence="9">03SP1</strain>
    </source>
</reference>
<evidence type="ECO:0000256" key="1">
    <source>
        <dbReference type="ARBA" id="ARBA00001970"/>
    </source>
</evidence>
<name>A0A9P7UJU8_9AGAR</name>
<dbReference type="OrthoDB" id="407298at2759"/>
<evidence type="ECO:0000259" key="8">
    <source>
        <dbReference type="PROSITE" id="PS51405"/>
    </source>
</evidence>
<organism evidence="9 10">
    <name type="scientific">Marasmius oreades</name>
    <name type="common">fairy-ring Marasmius</name>
    <dbReference type="NCBI Taxonomy" id="181124"/>
    <lineage>
        <taxon>Eukaryota</taxon>
        <taxon>Fungi</taxon>
        <taxon>Dikarya</taxon>
        <taxon>Basidiomycota</taxon>
        <taxon>Agaricomycotina</taxon>
        <taxon>Agaricomycetes</taxon>
        <taxon>Agaricomycetidae</taxon>
        <taxon>Agaricales</taxon>
        <taxon>Marasmiineae</taxon>
        <taxon>Marasmiaceae</taxon>
        <taxon>Marasmius</taxon>
    </lineage>
</organism>
<evidence type="ECO:0000256" key="5">
    <source>
        <dbReference type="ARBA" id="ARBA00023002"/>
    </source>
</evidence>
<keyword evidence="6" id="KW-0408">Iron</keyword>
<dbReference type="Gene3D" id="1.10.489.10">
    <property type="entry name" value="Chloroperoxidase-like"/>
    <property type="match status" value="1"/>
</dbReference>
<gene>
    <name evidence="9" type="ORF">E1B28_003426</name>
</gene>
<evidence type="ECO:0000256" key="6">
    <source>
        <dbReference type="ARBA" id="ARBA00023004"/>
    </source>
</evidence>
<dbReference type="GO" id="GO:0004601">
    <property type="term" value="F:peroxidase activity"/>
    <property type="evidence" value="ECO:0007669"/>
    <property type="project" value="UniProtKB-KW"/>
</dbReference>
<keyword evidence="4" id="KW-0479">Metal-binding</keyword>
<keyword evidence="3" id="KW-0349">Heme</keyword>
<dbReference type="PANTHER" id="PTHR33577">
    <property type="entry name" value="STERIGMATOCYSTIN BIOSYNTHESIS PEROXIDASE STCC-RELATED"/>
    <property type="match status" value="1"/>
</dbReference>
<dbReference type="AlphaFoldDB" id="A0A9P7UJU8"/>
<evidence type="ECO:0000313" key="9">
    <source>
        <dbReference type="EMBL" id="KAG7085892.1"/>
    </source>
</evidence>
<keyword evidence="5" id="KW-0560">Oxidoreductase</keyword>
<dbReference type="Proteomes" id="UP001049176">
    <property type="component" value="Chromosome 11"/>
</dbReference>
<evidence type="ECO:0000313" key="10">
    <source>
        <dbReference type="Proteomes" id="UP001049176"/>
    </source>
</evidence>
<dbReference type="PROSITE" id="PS51405">
    <property type="entry name" value="HEME_HALOPEROXIDASE"/>
    <property type="match status" value="1"/>
</dbReference>
<feature type="domain" description="Heme haloperoxidase family profile" evidence="8">
    <location>
        <begin position="49"/>
        <end position="355"/>
    </location>
</feature>
<sequence>MSSYGAFYSTNPKTHSTYGVPPEHPPISDSQTCPMSFAHNLMKSSLARCEHEYAPPKKSDVRSVCPALNTMANHGYIPRDGRNLTFFTIFYGLKACYGLSTPLAIVLTLGGYLLIGRLPICLPFNVPKRFAVRNPDGSTSQPGVLDLRLIDRHGGVEHDASLVHADCPSNLKYPNIEINHDWVENLVGDVLPEVRGYGRTNAACSAHIKDVKEDDASPPSLITPRLGIINHSRAPSSCSSETIVGDDDGDFDEGWRRYATKEYLNTLVSAADVGRMRARREREIAPKVMDPVHAEIARGEMAIILGVWERSVRIKDDGKVKKGIPLPYLLTWLGEERLPEGWKPDHVHGLWAVVKMSKAIKSTADAVVKARSY</sequence>
<keyword evidence="10" id="KW-1185">Reference proteome</keyword>
<evidence type="ECO:0000256" key="4">
    <source>
        <dbReference type="ARBA" id="ARBA00022723"/>
    </source>
</evidence>
<dbReference type="Pfam" id="PF01328">
    <property type="entry name" value="Peroxidase_2"/>
    <property type="match status" value="2"/>
</dbReference>
<dbReference type="SUPFAM" id="SSF47571">
    <property type="entry name" value="Cloroperoxidase"/>
    <property type="match status" value="1"/>
</dbReference>